<feature type="compositionally biased region" description="Low complexity" evidence="1">
    <location>
        <begin position="107"/>
        <end position="126"/>
    </location>
</feature>
<feature type="compositionally biased region" description="Polar residues" evidence="1">
    <location>
        <begin position="65"/>
        <end position="76"/>
    </location>
</feature>
<gene>
    <name evidence="2" type="ORF">B0T19DRAFT_426723</name>
</gene>
<name>A0AAE0IG58_9PEZI</name>
<dbReference type="Proteomes" id="UP001286456">
    <property type="component" value="Unassembled WGS sequence"/>
</dbReference>
<keyword evidence="3" id="KW-1185">Reference proteome</keyword>
<proteinExistence type="predicted"/>
<reference evidence="2" key="2">
    <citation type="submission" date="2023-06" db="EMBL/GenBank/DDBJ databases">
        <authorList>
            <consortium name="Lawrence Berkeley National Laboratory"/>
            <person name="Haridas S."/>
            <person name="Hensen N."/>
            <person name="Bonometti L."/>
            <person name="Westerberg I."/>
            <person name="Brannstrom I.O."/>
            <person name="Guillou S."/>
            <person name="Cros-Aarteil S."/>
            <person name="Calhoun S."/>
            <person name="Kuo A."/>
            <person name="Mondo S."/>
            <person name="Pangilinan J."/>
            <person name="Riley R."/>
            <person name="Labutti K."/>
            <person name="Andreopoulos B."/>
            <person name="Lipzen A."/>
            <person name="Chen C."/>
            <person name="Yanf M."/>
            <person name="Daum C."/>
            <person name="Ng V."/>
            <person name="Clum A."/>
            <person name="Steindorff A."/>
            <person name="Ohm R."/>
            <person name="Martin F."/>
            <person name="Silar P."/>
            <person name="Natvig D."/>
            <person name="Lalanne C."/>
            <person name="Gautier V."/>
            <person name="Ament-Velasquez S.L."/>
            <person name="Kruys A."/>
            <person name="Hutchinson M.I."/>
            <person name="Powell A.J."/>
            <person name="Barry K."/>
            <person name="Miller A.N."/>
            <person name="Grigoriev I.V."/>
            <person name="Debuchy R."/>
            <person name="Gladieux P."/>
            <person name="Thoren M.H."/>
            <person name="Johannesson H."/>
        </authorList>
    </citation>
    <scope>NUCLEOTIDE SEQUENCE</scope>
    <source>
        <strain evidence="2">SMH4131-1</strain>
    </source>
</reference>
<sequence length="456" mass="50947">MPPKSSIPAATKPSKRKSTDVGQPTGSGPKPSKKQKTNEPTTTTKNKKNKSAEKGKQKQAAAPVTPQNAPVVTISDDSVTMTHDEYRTWSKKVKDAQQAEFRRRFMVPSSTPAAAPVSQPSSSTAQRPKTDGLEAWIIKSIEKEPKSKAVIRHLQIQKQLDSVRKPGITESLRKPKPVIADEDVVRMFTELCDAVHAMSTTYFTEKRSKGNKAGQMYPLPERVKEIIREYLSPYLDDLDDEEHRPLLMDAFIWHELRRHIFTPTSKYWSSVAASVIGRYLNDMKTTLKKNHPDILPTLHWVRAALGEFFFKVEGDTTAADDEVLFQSVFDNDISSLVAKKHRPAFIQDALNIIGAAGDLELVFRRSLPDWILWPNYEKKPPYPFDGGRMETTATDTEPGVDDGGLKAIVRLVYRPALAKYGDKDGQGYNKASIIKAAKVDVAWVEGDPVDPHDVDA</sequence>
<protein>
    <submittedName>
        <fullName evidence="2">Uncharacterized protein</fullName>
    </submittedName>
</protein>
<evidence type="ECO:0000313" key="2">
    <source>
        <dbReference type="EMBL" id="KAK3323691.1"/>
    </source>
</evidence>
<dbReference type="AlphaFoldDB" id="A0AAE0IG58"/>
<accession>A0AAE0IG58</accession>
<evidence type="ECO:0000313" key="3">
    <source>
        <dbReference type="Proteomes" id="UP001286456"/>
    </source>
</evidence>
<comment type="caution">
    <text evidence="2">The sequence shown here is derived from an EMBL/GenBank/DDBJ whole genome shotgun (WGS) entry which is preliminary data.</text>
</comment>
<evidence type="ECO:0000256" key="1">
    <source>
        <dbReference type="SAM" id="MobiDB-lite"/>
    </source>
</evidence>
<dbReference type="EMBL" id="JAUEPO010000004">
    <property type="protein sequence ID" value="KAK3323691.1"/>
    <property type="molecule type" value="Genomic_DNA"/>
</dbReference>
<reference evidence="2" key="1">
    <citation type="journal article" date="2023" name="Mol. Phylogenet. Evol.">
        <title>Genome-scale phylogeny and comparative genomics of the fungal order Sordariales.</title>
        <authorList>
            <person name="Hensen N."/>
            <person name="Bonometti L."/>
            <person name="Westerberg I."/>
            <person name="Brannstrom I.O."/>
            <person name="Guillou S."/>
            <person name="Cros-Aarteil S."/>
            <person name="Calhoun S."/>
            <person name="Haridas S."/>
            <person name="Kuo A."/>
            <person name="Mondo S."/>
            <person name="Pangilinan J."/>
            <person name="Riley R."/>
            <person name="LaButti K."/>
            <person name="Andreopoulos B."/>
            <person name="Lipzen A."/>
            <person name="Chen C."/>
            <person name="Yan M."/>
            <person name="Daum C."/>
            <person name="Ng V."/>
            <person name="Clum A."/>
            <person name="Steindorff A."/>
            <person name="Ohm R.A."/>
            <person name="Martin F."/>
            <person name="Silar P."/>
            <person name="Natvig D.O."/>
            <person name="Lalanne C."/>
            <person name="Gautier V."/>
            <person name="Ament-Velasquez S.L."/>
            <person name="Kruys A."/>
            <person name="Hutchinson M.I."/>
            <person name="Powell A.J."/>
            <person name="Barry K."/>
            <person name="Miller A.N."/>
            <person name="Grigoriev I.V."/>
            <person name="Debuchy R."/>
            <person name="Gladieux P."/>
            <person name="Hiltunen Thoren M."/>
            <person name="Johannesson H."/>
        </authorList>
    </citation>
    <scope>NUCLEOTIDE SEQUENCE</scope>
    <source>
        <strain evidence="2">SMH4131-1</strain>
    </source>
</reference>
<organism evidence="2 3">
    <name type="scientific">Cercophora scortea</name>
    <dbReference type="NCBI Taxonomy" id="314031"/>
    <lineage>
        <taxon>Eukaryota</taxon>
        <taxon>Fungi</taxon>
        <taxon>Dikarya</taxon>
        <taxon>Ascomycota</taxon>
        <taxon>Pezizomycotina</taxon>
        <taxon>Sordariomycetes</taxon>
        <taxon>Sordariomycetidae</taxon>
        <taxon>Sordariales</taxon>
        <taxon>Lasiosphaeriaceae</taxon>
        <taxon>Cercophora</taxon>
    </lineage>
</organism>
<feature type="region of interest" description="Disordered" evidence="1">
    <location>
        <begin position="1"/>
        <end position="76"/>
    </location>
</feature>
<feature type="region of interest" description="Disordered" evidence="1">
    <location>
        <begin position="105"/>
        <end position="129"/>
    </location>
</feature>